<evidence type="ECO:0000256" key="5">
    <source>
        <dbReference type="ARBA" id="ARBA00022801"/>
    </source>
</evidence>
<keyword evidence="12" id="KW-0479">Metal-binding</keyword>
<dbReference type="SUPFAM" id="SSF48225">
    <property type="entry name" value="Seven-hairpin glycosidases"/>
    <property type="match status" value="1"/>
</dbReference>
<proteinExistence type="inferred from homology"/>
<dbReference type="PANTHER" id="PTHR11742:SF101">
    <property type="entry name" value="MANNOSYL-OLIGOSACCHARIDE ALPHA-1,2-MANNOSIDASE 1B"/>
    <property type="match status" value="1"/>
</dbReference>
<keyword evidence="12" id="KW-0106">Calcium</keyword>
<comment type="cofactor">
    <cofactor evidence="1 12">
        <name>Ca(2+)</name>
        <dbReference type="ChEBI" id="CHEBI:29108"/>
    </cofactor>
</comment>
<keyword evidence="6 13" id="KW-1015">Disulfide bond</keyword>
<evidence type="ECO:0000256" key="9">
    <source>
        <dbReference type="ARBA" id="ARBA00047669"/>
    </source>
</evidence>
<dbReference type="GO" id="GO:0005783">
    <property type="term" value="C:endoplasmic reticulum"/>
    <property type="evidence" value="ECO:0007669"/>
    <property type="project" value="TreeGrafter"/>
</dbReference>
<gene>
    <name evidence="16" type="ORF">QBC33DRAFT_524711</name>
</gene>
<keyword evidence="7" id="KW-0325">Glycoprotein</keyword>
<evidence type="ECO:0000256" key="11">
    <source>
        <dbReference type="PIRSR" id="PIRSR601382-1"/>
    </source>
</evidence>
<dbReference type="GO" id="GO:0016020">
    <property type="term" value="C:membrane"/>
    <property type="evidence" value="ECO:0007669"/>
    <property type="project" value="InterPro"/>
</dbReference>
<keyword evidence="8 14" id="KW-0326">Glycosidase</keyword>
<dbReference type="GeneID" id="85309932"/>
<dbReference type="AlphaFoldDB" id="A0AAJ0CCG9"/>
<organism evidence="16 17">
    <name type="scientific">Phialemonium atrogriseum</name>
    <dbReference type="NCBI Taxonomy" id="1093897"/>
    <lineage>
        <taxon>Eukaryota</taxon>
        <taxon>Fungi</taxon>
        <taxon>Dikarya</taxon>
        <taxon>Ascomycota</taxon>
        <taxon>Pezizomycotina</taxon>
        <taxon>Sordariomycetes</taxon>
        <taxon>Sordariomycetidae</taxon>
        <taxon>Cephalothecales</taxon>
        <taxon>Cephalothecaceae</taxon>
        <taxon>Phialemonium</taxon>
    </lineage>
</organism>
<dbReference type="EC" id="3.2.1.-" evidence="14"/>
<feature type="signal peptide" evidence="15">
    <location>
        <begin position="1"/>
        <end position="19"/>
    </location>
</feature>
<evidence type="ECO:0000256" key="7">
    <source>
        <dbReference type="ARBA" id="ARBA00023180"/>
    </source>
</evidence>
<dbReference type="GO" id="GO:0005509">
    <property type="term" value="F:calcium ion binding"/>
    <property type="evidence" value="ECO:0007669"/>
    <property type="project" value="InterPro"/>
</dbReference>
<dbReference type="Pfam" id="PF01532">
    <property type="entry name" value="Glyco_hydro_47"/>
    <property type="match status" value="1"/>
</dbReference>
<evidence type="ECO:0000313" key="16">
    <source>
        <dbReference type="EMBL" id="KAK1771756.1"/>
    </source>
</evidence>
<evidence type="ECO:0000256" key="10">
    <source>
        <dbReference type="ARBA" id="ARBA00048605"/>
    </source>
</evidence>
<feature type="binding site" evidence="12">
    <location>
        <position position="511"/>
    </location>
    <ligand>
        <name>Ca(2+)</name>
        <dbReference type="ChEBI" id="CHEBI:29108"/>
    </ligand>
</feature>
<comment type="caution">
    <text evidence="16">The sequence shown here is derived from an EMBL/GenBank/DDBJ whole genome shotgun (WGS) entry which is preliminary data.</text>
</comment>
<dbReference type="Gene3D" id="1.50.10.10">
    <property type="match status" value="1"/>
</dbReference>
<feature type="active site" description="Proton donor" evidence="11">
    <location>
        <position position="375"/>
    </location>
</feature>
<dbReference type="InterPro" id="IPR050749">
    <property type="entry name" value="Glycosyl_Hydrolase_47"/>
</dbReference>
<keyword evidence="4 15" id="KW-0732">Signal</keyword>
<evidence type="ECO:0000256" key="2">
    <source>
        <dbReference type="ARBA" id="ARBA00004922"/>
    </source>
</evidence>
<feature type="disulfide bond" evidence="13">
    <location>
        <begin position="332"/>
        <end position="361"/>
    </location>
</feature>
<keyword evidence="5 14" id="KW-0378">Hydrolase</keyword>
<comment type="similarity">
    <text evidence="3 14">Belongs to the glycosyl hydrolase 47 family.</text>
</comment>
<evidence type="ECO:0000256" key="14">
    <source>
        <dbReference type="RuleBase" id="RU361193"/>
    </source>
</evidence>
<accession>A0AAJ0CCG9</accession>
<feature type="active site" evidence="11">
    <location>
        <position position="267"/>
    </location>
</feature>
<dbReference type="RefSeq" id="XP_060287969.1">
    <property type="nucleotide sequence ID" value="XM_060426745.1"/>
</dbReference>
<evidence type="ECO:0000256" key="12">
    <source>
        <dbReference type="PIRSR" id="PIRSR601382-2"/>
    </source>
</evidence>
<dbReference type="GO" id="GO:0005975">
    <property type="term" value="P:carbohydrate metabolic process"/>
    <property type="evidence" value="ECO:0007669"/>
    <property type="project" value="InterPro"/>
</dbReference>
<comment type="pathway">
    <text evidence="2">Protein modification; protein glycosylation.</text>
</comment>
<dbReference type="PANTHER" id="PTHR11742">
    <property type="entry name" value="MANNOSYL-OLIGOSACCHARIDE ALPHA-1,2-MANNOSIDASE-RELATED"/>
    <property type="match status" value="1"/>
</dbReference>
<evidence type="ECO:0000256" key="15">
    <source>
        <dbReference type="SAM" id="SignalP"/>
    </source>
</evidence>
<keyword evidence="17" id="KW-1185">Reference proteome</keyword>
<evidence type="ECO:0000256" key="13">
    <source>
        <dbReference type="PIRSR" id="PIRSR601382-3"/>
    </source>
</evidence>
<name>A0AAJ0CCG9_9PEZI</name>
<comment type="catalytic activity">
    <reaction evidence="9">
        <text>N(4)-(alpha-D-Man-(1-&gt;2)-alpha-D-Man-(1-&gt;2)-alpha-D-Man-(1-&gt;3)-[alpha-D-Man-(1-&gt;3)-[alpha-D-Man-(1-&gt;2)-alpha-D-Man-(1-&gt;6)]-alpha-D-Man-(1-&gt;6)]-beta-D-Man-(1-&gt;4)-beta-D-GlcNAc-(1-&gt;4)-beta-D-GlcNAc)-L-asparaginyl-[protein] (N-glucan mannose isomer 8A1,2,3B1,3) + 3 H2O = N(4)-(alpha-D-Man-(1-&gt;3)-[alpha-D-Man-(1-&gt;3)-[alpha-D-Man-(1-&gt;6)]-alpha-D-Man-(1-&gt;6)]-beta-D-Man-(1-&gt;4)-beta-D-GlcNAc-(1-&gt;4)-beta-D-GlcNAc)-L-asparaginyl-[protein] (N-glucan mannose isomer 5A1,2) + 3 beta-D-mannose</text>
        <dbReference type="Rhea" id="RHEA:56028"/>
        <dbReference type="Rhea" id="RHEA-COMP:14358"/>
        <dbReference type="Rhea" id="RHEA-COMP:14367"/>
        <dbReference type="ChEBI" id="CHEBI:15377"/>
        <dbReference type="ChEBI" id="CHEBI:28563"/>
        <dbReference type="ChEBI" id="CHEBI:59087"/>
        <dbReference type="ChEBI" id="CHEBI:60628"/>
        <dbReference type="EC" id="3.2.1.113"/>
    </reaction>
</comment>
<dbReference type="GO" id="GO:0004571">
    <property type="term" value="F:mannosyl-oligosaccharide 1,2-alpha-mannosidase activity"/>
    <property type="evidence" value="ECO:0007669"/>
    <property type="project" value="UniProtKB-EC"/>
</dbReference>
<dbReference type="EMBL" id="MU838998">
    <property type="protein sequence ID" value="KAK1771756.1"/>
    <property type="molecule type" value="Genomic_DNA"/>
</dbReference>
<dbReference type="PRINTS" id="PR00747">
    <property type="entry name" value="GLYHDRLASE47"/>
</dbReference>
<feature type="active site" evidence="11">
    <location>
        <position position="419"/>
    </location>
</feature>
<dbReference type="FunFam" id="1.50.10.10:FF:000047">
    <property type="entry name" value="Mannosyl-oligosaccharide alpha-1,2-mannosidase"/>
    <property type="match status" value="1"/>
</dbReference>
<protein>
    <recommendedName>
        <fullName evidence="14">alpha-1,2-Mannosidase</fullName>
        <ecNumber evidence="14">3.2.1.-</ecNumber>
    </recommendedName>
</protein>
<evidence type="ECO:0000256" key="4">
    <source>
        <dbReference type="ARBA" id="ARBA00022729"/>
    </source>
</evidence>
<comment type="catalytic activity">
    <reaction evidence="10">
        <text>N(4)-(alpha-D-Man-(1-&gt;2)-alpha-D-Man-(1-&gt;2)-alpha-D-Man-(1-&gt;3)-[alpha-D-Man-(1-&gt;2)-alpha-D-Man-(1-&gt;3)-[alpha-D-Man-(1-&gt;2)-alpha-D-Man-(1-&gt;6)]-alpha-D-Man-(1-&gt;6)]-beta-D-Man-(1-&gt;4)-beta-D-GlcNAc-(1-&gt;4)-beta-D-GlcNAc)-L-asparaginyl-[protein] (N-glucan mannose isomer 9A1,2,3B1,2,3) + 4 H2O = N(4)-(alpha-D-Man-(1-&gt;3)-[alpha-D-Man-(1-&gt;3)-[alpha-D-Man-(1-&gt;6)]-alpha-D-Man-(1-&gt;6)]-beta-D-Man-(1-&gt;4)-beta-D-GlcNAc-(1-&gt;4)-beta-D-GlcNAc)-L-asparaginyl-[protein] (N-glucan mannose isomer 5A1,2) + 4 beta-D-mannose</text>
        <dbReference type="Rhea" id="RHEA:56008"/>
        <dbReference type="Rhea" id="RHEA-COMP:14356"/>
        <dbReference type="Rhea" id="RHEA-COMP:14367"/>
        <dbReference type="ChEBI" id="CHEBI:15377"/>
        <dbReference type="ChEBI" id="CHEBI:28563"/>
        <dbReference type="ChEBI" id="CHEBI:59087"/>
        <dbReference type="ChEBI" id="CHEBI:139493"/>
        <dbReference type="EC" id="3.2.1.113"/>
    </reaction>
</comment>
<evidence type="ECO:0000256" key="6">
    <source>
        <dbReference type="ARBA" id="ARBA00023157"/>
    </source>
</evidence>
<feature type="active site" description="Proton donor" evidence="11">
    <location>
        <position position="122"/>
    </location>
</feature>
<feature type="chain" id="PRO_5042514758" description="alpha-1,2-Mannosidase" evidence="15">
    <location>
        <begin position="20"/>
        <end position="526"/>
    </location>
</feature>
<evidence type="ECO:0000256" key="3">
    <source>
        <dbReference type="ARBA" id="ARBA00007658"/>
    </source>
</evidence>
<dbReference type="InterPro" id="IPR012341">
    <property type="entry name" value="6hp_glycosidase-like_sf"/>
</dbReference>
<evidence type="ECO:0000256" key="8">
    <source>
        <dbReference type="ARBA" id="ARBA00023295"/>
    </source>
</evidence>
<dbReference type="InterPro" id="IPR001382">
    <property type="entry name" value="Glyco_hydro_47"/>
</dbReference>
<dbReference type="Proteomes" id="UP001244011">
    <property type="component" value="Unassembled WGS sequence"/>
</dbReference>
<reference evidence="16" key="1">
    <citation type="submission" date="2023-06" db="EMBL/GenBank/DDBJ databases">
        <title>Genome-scale phylogeny and comparative genomics of the fungal order Sordariales.</title>
        <authorList>
            <consortium name="Lawrence Berkeley National Laboratory"/>
            <person name="Hensen N."/>
            <person name="Bonometti L."/>
            <person name="Westerberg I."/>
            <person name="Brannstrom I.O."/>
            <person name="Guillou S."/>
            <person name="Cros-Aarteil S."/>
            <person name="Calhoun S."/>
            <person name="Haridas S."/>
            <person name="Kuo A."/>
            <person name="Mondo S."/>
            <person name="Pangilinan J."/>
            <person name="Riley R."/>
            <person name="Labutti K."/>
            <person name="Andreopoulos B."/>
            <person name="Lipzen A."/>
            <person name="Chen C."/>
            <person name="Yanf M."/>
            <person name="Daum C."/>
            <person name="Ng V."/>
            <person name="Clum A."/>
            <person name="Steindorff A."/>
            <person name="Ohm R."/>
            <person name="Martin F."/>
            <person name="Silar P."/>
            <person name="Natvig D."/>
            <person name="Lalanne C."/>
            <person name="Gautier V."/>
            <person name="Ament-Velasquez S.L."/>
            <person name="Kruys A."/>
            <person name="Hutchinson M.I."/>
            <person name="Powell A.J."/>
            <person name="Barry K."/>
            <person name="Miller A.N."/>
            <person name="Grigoriev I.V."/>
            <person name="Debuchy R."/>
            <person name="Gladieux P."/>
            <person name="Thoren M.H."/>
            <person name="Johannesson H."/>
        </authorList>
    </citation>
    <scope>NUCLEOTIDE SEQUENCE</scope>
    <source>
        <strain evidence="16">8032-3</strain>
    </source>
</reference>
<evidence type="ECO:0000313" key="17">
    <source>
        <dbReference type="Proteomes" id="UP001244011"/>
    </source>
</evidence>
<evidence type="ECO:0000256" key="1">
    <source>
        <dbReference type="ARBA" id="ARBA00001913"/>
    </source>
</evidence>
<dbReference type="GO" id="GO:0036503">
    <property type="term" value="P:ERAD pathway"/>
    <property type="evidence" value="ECO:0007669"/>
    <property type="project" value="UniProtKB-ARBA"/>
</dbReference>
<sequence length="526" mass="57784">MHFLGAAVAVLGVASQAAASPHPRRPVPRSSPKYVANETRANGVKEAFQTAWDGYYKYAFPHDSLTPVTNGYADDRNGWGASAVDAFSTALIMEDWEVVKQILEFVPTINFDSTSTEVSLFETTIRYLGGLLSAYDLLTGPLKSHVENTTSVDAVLKQARRLADNLKVAFDTPSGVPDNSVFFGPPRKGGSDINGVATIGTLVLEWTRLGDLTGNKTYGALAQTGEDYLLHPKPAFGEPFPGLLGTRVNISTGLFTDSVGGWVGGDDSFYEYLIKMYLYDPVRFEEYKDRWVTAVESTIKNLASHPSSRPDLTFLAMYQNTTLGFISQHLACFDGGNFILGGLTLDEPRYVDFGLELVAACHETYTQTLTGIGPEVFSWQDGALSPDAPNNPGPPANQADFYARAGFWINSGNYLLRPEVIESFYYAYRATGDPKYQEWAWDAFQRINATCRVGSGYSSINDVNAPKGGGFSDFQESFWFAEVLKYSYLIHAEESDWQVKADHTNKFVYNTEAHPVRIASGQEGGA</sequence>
<dbReference type="InterPro" id="IPR036026">
    <property type="entry name" value="Seven-hairpin_glycosidases"/>
</dbReference>